<dbReference type="AlphaFoldDB" id="A0A8J3EUE8"/>
<evidence type="ECO:0000313" key="10">
    <source>
        <dbReference type="EMBL" id="GGI05705.1"/>
    </source>
</evidence>
<proteinExistence type="inferred from homology"/>
<accession>A0A8J3EUE8</accession>
<keyword evidence="3 7" id="KW-0479">Metal-binding</keyword>
<keyword evidence="1 7" id="KW-0474">Menaquinone biosynthesis</keyword>
<evidence type="ECO:0000256" key="5">
    <source>
        <dbReference type="ARBA" id="ARBA00023052"/>
    </source>
</evidence>
<comment type="pathway">
    <text evidence="7">Quinol/quinone metabolism; 1,4-dihydroxy-2-naphthoate biosynthesis; 1,4-dihydroxy-2-naphthoate from chorismate: step 2/7.</text>
</comment>
<dbReference type="SUPFAM" id="SSF52518">
    <property type="entry name" value="Thiamin diphosphate-binding fold (THDP-binding)"/>
    <property type="match status" value="2"/>
</dbReference>
<sequence>MDAAANPSHALALVLVDELARNGVTDAVLAPGSRSTALALALHDDPRIRLHVQVDERSAGFLAVGLARATGRPAPVVVTSGSAVANLHPAVVEADTGAVPLVLLTADRPPELRGTGANQAIDQLGVFGRGVRWFVEVGVPEDRPGVVGYWRATTCRALAEARGLSGPPGPVHVNLAFREPTVPLTDDGRTAAAGPFAGPLAGRSGRRPWLVVDRTPRHAPAAELEALAGRIAGTERGLVVVGQTAADAAPVLDLARRAGWPVIAEPTSNVRYGDQVVASAHLLLGHAGFAAAHRPEFVLRVGRTGLSRNLARLLGPDVPQLLLDPDGAWHDPERAVAELLVADVGLTAATLRDALAVSASSEWSERWRTADARVREVGDRVLDAEAAPSEPRVARDLAAGLPDGTTLVVASSMPIRDLDQFLAPREHLRVLANRGASGIDGFVSTALGVALAGTRPTVALTGDLSLLHDANGFLLAPDAQRIDLPIVVVDNDGGGIFSFLPQHRFPAAFERVFGTPHGRDLADLARLHRLGYTPVAAAADLVPAVDAARRAGGIGLVHVRTDRADNLALHRRLTAEVHAALDALA</sequence>
<comment type="function">
    <text evidence="7">Catalyzes the thiamine diphosphate-dependent decarboxylation of 2-oxoglutarate and the subsequent addition of the resulting succinic semialdehyde-thiamine pyrophosphate anion to isochorismate to yield 2-succinyl-5-enolpyruvyl-6-hydroxy-3-cyclohexene-1-carboxylate (SEPHCHC).</text>
</comment>
<comment type="pathway">
    <text evidence="7">Quinol/quinone metabolism; menaquinone biosynthesis.</text>
</comment>
<keyword evidence="2 7" id="KW-0808">Transferase</keyword>
<comment type="cofactor">
    <cofactor evidence="7">
        <name>Mg(2+)</name>
        <dbReference type="ChEBI" id="CHEBI:18420"/>
    </cofactor>
    <cofactor evidence="7">
        <name>Mn(2+)</name>
        <dbReference type="ChEBI" id="CHEBI:29035"/>
    </cofactor>
</comment>
<dbReference type="CDD" id="cd07037">
    <property type="entry name" value="TPP_PYR_MenD"/>
    <property type="match status" value="1"/>
</dbReference>
<dbReference type="Gene3D" id="3.40.50.1220">
    <property type="entry name" value="TPP-binding domain"/>
    <property type="match status" value="1"/>
</dbReference>
<dbReference type="Gene3D" id="3.40.50.970">
    <property type="match status" value="2"/>
</dbReference>
<dbReference type="PIRSF" id="PIRSF004983">
    <property type="entry name" value="MenD"/>
    <property type="match status" value="1"/>
</dbReference>
<feature type="domain" description="Thiamine pyrophosphate enzyme TPP-binding" evidence="8">
    <location>
        <begin position="420"/>
        <end position="559"/>
    </location>
</feature>
<comment type="caution">
    <text evidence="10">The sequence shown here is derived from an EMBL/GenBank/DDBJ whole genome shotgun (WGS) entry which is preliminary data.</text>
</comment>
<dbReference type="GO" id="GO:0000287">
    <property type="term" value="F:magnesium ion binding"/>
    <property type="evidence" value="ECO:0007669"/>
    <property type="project" value="UniProtKB-UniRule"/>
</dbReference>
<dbReference type="CDD" id="cd02009">
    <property type="entry name" value="TPP_SHCHC_synthase"/>
    <property type="match status" value="1"/>
</dbReference>
<dbReference type="GO" id="GO:0030145">
    <property type="term" value="F:manganese ion binding"/>
    <property type="evidence" value="ECO:0007669"/>
    <property type="project" value="UniProtKB-UniRule"/>
</dbReference>
<dbReference type="UniPathway" id="UPA00079"/>
<dbReference type="InterPro" id="IPR029061">
    <property type="entry name" value="THDP-binding"/>
</dbReference>
<dbReference type="PANTHER" id="PTHR42916">
    <property type="entry name" value="2-SUCCINYL-5-ENOLPYRUVYL-6-HYDROXY-3-CYCLOHEXENE-1-CARBOXYLATE SYNTHASE"/>
    <property type="match status" value="1"/>
</dbReference>
<evidence type="ECO:0000256" key="2">
    <source>
        <dbReference type="ARBA" id="ARBA00022679"/>
    </source>
</evidence>
<name>A0A8J3EUE8_9ACTN</name>
<comment type="catalytic activity">
    <reaction evidence="7">
        <text>isochorismate + 2-oxoglutarate + H(+) = 5-enolpyruvoyl-6-hydroxy-2-succinyl-cyclohex-3-ene-1-carboxylate + CO2</text>
        <dbReference type="Rhea" id="RHEA:25593"/>
        <dbReference type="ChEBI" id="CHEBI:15378"/>
        <dbReference type="ChEBI" id="CHEBI:16526"/>
        <dbReference type="ChEBI" id="CHEBI:16810"/>
        <dbReference type="ChEBI" id="CHEBI:29780"/>
        <dbReference type="ChEBI" id="CHEBI:58818"/>
        <dbReference type="EC" id="2.2.1.9"/>
    </reaction>
</comment>
<keyword evidence="11" id="KW-1185">Reference proteome</keyword>
<dbReference type="RefSeq" id="WP_205745412.1">
    <property type="nucleotide sequence ID" value="NZ_BMHA01000005.1"/>
</dbReference>
<dbReference type="EMBL" id="BMHA01000005">
    <property type="protein sequence ID" value="GGI05705.1"/>
    <property type="molecule type" value="Genomic_DNA"/>
</dbReference>
<keyword evidence="6 7" id="KW-0464">Manganese</keyword>
<comment type="similarity">
    <text evidence="7">Belongs to the TPP enzyme family. MenD subfamily.</text>
</comment>
<evidence type="ECO:0000256" key="1">
    <source>
        <dbReference type="ARBA" id="ARBA00022428"/>
    </source>
</evidence>
<dbReference type="PANTHER" id="PTHR42916:SF1">
    <property type="entry name" value="PROTEIN PHYLLO, CHLOROPLASTIC"/>
    <property type="match status" value="1"/>
</dbReference>
<feature type="domain" description="Thiamine pyrophosphate enzyme N-terminal TPP-binding" evidence="9">
    <location>
        <begin position="12"/>
        <end position="124"/>
    </location>
</feature>
<dbReference type="InterPro" id="IPR012001">
    <property type="entry name" value="Thiamin_PyroP_enz_TPP-bd_dom"/>
</dbReference>
<dbReference type="InterPro" id="IPR011766">
    <property type="entry name" value="TPP_enzyme_TPP-bd"/>
</dbReference>
<dbReference type="Pfam" id="PF02776">
    <property type="entry name" value="TPP_enzyme_N"/>
    <property type="match status" value="1"/>
</dbReference>
<dbReference type="GO" id="GO:0030976">
    <property type="term" value="F:thiamine pyrophosphate binding"/>
    <property type="evidence" value="ECO:0007669"/>
    <property type="project" value="UniProtKB-UniRule"/>
</dbReference>
<dbReference type="InterPro" id="IPR029035">
    <property type="entry name" value="DHS-like_NAD/FAD-binding_dom"/>
</dbReference>
<evidence type="ECO:0000313" key="11">
    <source>
        <dbReference type="Proteomes" id="UP000650511"/>
    </source>
</evidence>
<dbReference type="InterPro" id="IPR004433">
    <property type="entry name" value="MenaQ_synth_MenD"/>
</dbReference>
<dbReference type="SUPFAM" id="SSF52467">
    <property type="entry name" value="DHS-like NAD/FAD-binding domain"/>
    <property type="match status" value="1"/>
</dbReference>
<dbReference type="HAMAP" id="MF_01659">
    <property type="entry name" value="MenD"/>
    <property type="match status" value="1"/>
</dbReference>
<dbReference type="Proteomes" id="UP000650511">
    <property type="component" value="Unassembled WGS sequence"/>
</dbReference>
<dbReference type="GO" id="GO:0009234">
    <property type="term" value="P:menaquinone biosynthetic process"/>
    <property type="evidence" value="ECO:0007669"/>
    <property type="project" value="UniProtKB-UniRule"/>
</dbReference>
<dbReference type="GO" id="GO:0070204">
    <property type="term" value="F:2-succinyl-5-enolpyruvyl-6-hydroxy-3-cyclohexene-1-carboxylic-acid synthase activity"/>
    <property type="evidence" value="ECO:0007669"/>
    <property type="project" value="UniProtKB-UniRule"/>
</dbReference>
<evidence type="ECO:0000259" key="8">
    <source>
        <dbReference type="Pfam" id="PF02775"/>
    </source>
</evidence>
<dbReference type="Pfam" id="PF02775">
    <property type="entry name" value="TPP_enzyme_C"/>
    <property type="match status" value="1"/>
</dbReference>
<evidence type="ECO:0000256" key="7">
    <source>
        <dbReference type="HAMAP-Rule" id="MF_01659"/>
    </source>
</evidence>
<reference evidence="10" key="1">
    <citation type="journal article" date="2014" name="Int. J. Syst. Evol. Microbiol.">
        <title>Complete genome sequence of Corynebacterium casei LMG S-19264T (=DSM 44701T), isolated from a smear-ripened cheese.</title>
        <authorList>
            <consortium name="US DOE Joint Genome Institute (JGI-PGF)"/>
            <person name="Walter F."/>
            <person name="Albersmeier A."/>
            <person name="Kalinowski J."/>
            <person name="Ruckert C."/>
        </authorList>
    </citation>
    <scope>NUCLEOTIDE SEQUENCE</scope>
    <source>
        <strain evidence="10">CGMCC 1.14988</strain>
    </source>
</reference>
<gene>
    <name evidence="7 10" type="primary">menD</name>
    <name evidence="10" type="ORF">GCM10011354_15420</name>
</gene>
<evidence type="ECO:0000256" key="6">
    <source>
        <dbReference type="ARBA" id="ARBA00023211"/>
    </source>
</evidence>
<dbReference type="NCBIfam" id="TIGR00173">
    <property type="entry name" value="menD"/>
    <property type="match status" value="1"/>
</dbReference>
<keyword evidence="5 7" id="KW-0786">Thiamine pyrophosphate</keyword>
<dbReference type="UniPathway" id="UPA01057">
    <property type="reaction ID" value="UER00164"/>
</dbReference>
<comment type="cofactor">
    <cofactor evidence="7">
        <name>thiamine diphosphate</name>
        <dbReference type="ChEBI" id="CHEBI:58937"/>
    </cofactor>
    <text evidence="7">Binds 1 thiamine pyrophosphate per subunit.</text>
</comment>
<organism evidence="10 11">
    <name type="scientific">Egicoccus halophilus</name>
    <dbReference type="NCBI Taxonomy" id="1670830"/>
    <lineage>
        <taxon>Bacteria</taxon>
        <taxon>Bacillati</taxon>
        <taxon>Actinomycetota</taxon>
        <taxon>Nitriliruptoria</taxon>
        <taxon>Egicoccales</taxon>
        <taxon>Egicoccaceae</taxon>
        <taxon>Egicoccus</taxon>
    </lineage>
</organism>
<reference evidence="10" key="2">
    <citation type="submission" date="2020-09" db="EMBL/GenBank/DDBJ databases">
        <authorList>
            <person name="Sun Q."/>
            <person name="Zhou Y."/>
        </authorList>
    </citation>
    <scope>NUCLEOTIDE SEQUENCE</scope>
    <source>
        <strain evidence="10">CGMCC 1.14988</strain>
    </source>
</reference>
<evidence type="ECO:0000256" key="3">
    <source>
        <dbReference type="ARBA" id="ARBA00022723"/>
    </source>
</evidence>
<dbReference type="EC" id="2.2.1.9" evidence="7"/>
<protein>
    <recommendedName>
        <fullName evidence="7">2-succinyl-5-enolpyruvyl-6-hydroxy-3-cyclohexene-1-carboxylate synthase</fullName>
        <shortName evidence="7">SEPHCHC synthase</shortName>
        <ecNumber evidence="7">2.2.1.9</ecNumber>
    </recommendedName>
    <alternativeName>
        <fullName evidence="7">Menaquinone biosynthesis protein MenD</fullName>
    </alternativeName>
</protein>
<keyword evidence="4 7" id="KW-0460">Magnesium</keyword>
<evidence type="ECO:0000259" key="9">
    <source>
        <dbReference type="Pfam" id="PF02776"/>
    </source>
</evidence>
<comment type="subunit">
    <text evidence="7">Homodimer.</text>
</comment>
<evidence type="ECO:0000256" key="4">
    <source>
        <dbReference type="ARBA" id="ARBA00022842"/>
    </source>
</evidence>